<evidence type="ECO:0008006" key="4">
    <source>
        <dbReference type="Google" id="ProtNLM"/>
    </source>
</evidence>
<dbReference type="Proteomes" id="UP001597192">
    <property type="component" value="Unassembled WGS sequence"/>
</dbReference>
<gene>
    <name evidence="2" type="ORF">ACFQ47_00580</name>
</gene>
<accession>A0ABW4CKZ4</accession>
<reference evidence="3" key="1">
    <citation type="journal article" date="2019" name="Int. J. Syst. Evol. Microbiol.">
        <title>The Global Catalogue of Microorganisms (GCM) 10K type strain sequencing project: providing services to taxonomists for standard genome sequencing and annotation.</title>
        <authorList>
            <consortium name="The Broad Institute Genomics Platform"/>
            <consortium name="The Broad Institute Genome Sequencing Center for Infectious Disease"/>
            <person name="Wu L."/>
            <person name="Ma J."/>
        </authorList>
    </citation>
    <scope>NUCLEOTIDE SEQUENCE [LARGE SCALE GENOMIC DNA]</scope>
    <source>
        <strain evidence="3">CCM 8947</strain>
    </source>
</reference>
<protein>
    <recommendedName>
        <fullName evidence="4">Lipoprotein</fullName>
    </recommendedName>
</protein>
<proteinExistence type="predicted"/>
<comment type="caution">
    <text evidence="2">The sequence shown here is derived from an EMBL/GenBank/DDBJ whole genome shotgun (WGS) entry which is preliminary data.</text>
</comment>
<feature type="chain" id="PRO_5045615357" description="Lipoprotein" evidence="1">
    <location>
        <begin position="23"/>
        <end position="95"/>
    </location>
</feature>
<dbReference type="RefSeq" id="WP_125697313.1">
    <property type="nucleotide sequence ID" value="NZ_JBHTOG010000003.1"/>
</dbReference>
<dbReference type="InterPro" id="IPR058243">
    <property type="entry name" value="Phage_VG64"/>
</dbReference>
<keyword evidence="3" id="KW-1185">Reference proteome</keyword>
<sequence length="95" mass="10888">MKKKLAGMFLGLAMLMTLGGCASWNRFTKNVSSDVNNGLPREIKVYNAEGKVIFHEKGKFDISYKDRDLQYIDQKNRKHNIYLGDMTTVVVDELK</sequence>
<evidence type="ECO:0000313" key="3">
    <source>
        <dbReference type="Proteomes" id="UP001597192"/>
    </source>
</evidence>
<dbReference type="PROSITE" id="PS51257">
    <property type="entry name" value="PROKAR_LIPOPROTEIN"/>
    <property type="match status" value="1"/>
</dbReference>
<name>A0ABW4CKZ4_9LACO</name>
<evidence type="ECO:0000313" key="2">
    <source>
        <dbReference type="EMBL" id="MFD1431203.1"/>
    </source>
</evidence>
<keyword evidence="1" id="KW-0732">Signal</keyword>
<organism evidence="2 3">
    <name type="scientific">Lacticaseibacillus yichunensis</name>
    <dbReference type="NCBI Taxonomy" id="2486015"/>
    <lineage>
        <taxon>Bacteria</taxon>
        <taxon>Bacillati</taxon>
        <taxon>Bacillota</taxon>
        <taxon>Bacilli</taxon>
        <taxon>Lactobacillales</taxon>
        <taxon>Lactobacillaceae</taxon>
        <taxon>Lacticaseibacillus</taxon>
    </lineage>
</organism>
<feature type="signal peptide" evidence="1">
    <location>
        <begin position="1"/>
        <end position="22"/>
    </location>
</feature>
<evidence type="ECO:0000256" key="1">
    <source>
        <dbReference type="SAM" id="SignalP"/>
    </source>
</evidence>
<dbReference type="EMBL" id="JBHTOG010000003">
    <property type="protein sequence ID" value="MFD1431203.1"/>
    <property type="molecule type" value="Genomic_DNA"/>
</dbReference>
<dbReference type="Pfam" id="PF25682">
    <property type="entry name" value="Phage_VG64"/>
    <property type="match status" value="1"/>
</dbReference>